<feature type="compositionally biased region" description="Polar residues" evidence="1">
    <location>
        <begin position="94"/>
        <end position="115"/>
    </location>
</feature>
<gene>
    <name evidence="2" type="ORF">CFP75_42530</name>
</gene>
<keyword evidence="3" id="KW-1185">Reference proteome</keyword>
<sequence length="443" mass="48945">MARLPGRRKYRGRTVLTGIQRIFPVGGSRSCAAFRIRAVSRIRNATFFDSVAVTRNKIGKWRRGEWEWFPGGTGCCHSFGGWCSATGRRHPGRSQKTGDSNGMSQVLSTPSNQGETMEMARSEGVSSPARTDWQGDDQQWWDWYMTLASRPSSEPAEVPLGPEPSHEIEAPEYEVHASLAEPYELTEEDLSFFRRNGYVRLRNMLSPSVIATLSRRVDELLDAAHGSGNDGRFLALEQVWLTDPLVRGVTLSRRFGDVAARLLDVESVRLYHDNILSKESGCGRTPWHRDDHHYPLDSPAVCTSWLPLQRIPVAMGTLTCLSRTSVSDSLLRIPLSVENSSYDREVEDELRKDGVIPDSSPFEAGEVSFHAADCFHTAGPNRTGFPRRVLSSTYYANGANVIENPTVLSGAWQDFLPGVAPGSPAVSELNPLVGSAAYSSSAR</sequence>
<evidence type="ECO:0000313" key="2">
    <source>
        <dbReference type="EMBL" id="OXM42490.1"/>
    </source>
</evidence>
<name>A0A229R743_AMYAL</name>
<dbReference type="Gene3D" id="2.60.120.620">
    <property type="entry name" value="q2cbj1_9rhob like domain"/>
    <property type="match status" value="1"/>
</dbReference>
<organism evidence="2 3">
    <name type="scientific">Amycolatopsis alba DSM 44262</name>
    <dbReference type="NCBI Taxonomy" id="1125972"/>
    <lineage>
        <taxon>Bacteria</taxon>
        <taxon>Bacillati</taxon>
        <taxon>Actinomycetota</taxon>
        <taxon>Actinomycetes</taxon>
        <taxon>Pseudonocardiales</taxon>
        <taxon>Pseudonocardiaceae</taxon>
        <taxon>Amycolatopsis</taxon>
    </lineage>
</organism>
<proteinExistence type="predicted"/>
<accession>A0A229R743</accession>
<dbReference type="PANTHER" id="PTHR20883:SF49">
    <property type="entry name" value="PHYTANOYL-COA DIOXYGENASE"/>
    <property type="match status" value="1"/>
</dbReference>
<dbReference type="AlphaFoldDB" id="A0A229R743"/>
<protein>
    <submittedName>
        <fullName evidence="2">SnoK</fullName>
    </submittedName>
</protein>
<evidence type="ECO:0000313" key="3">
    <source>
        <dbReference type="Proteomes" id="UP000215563"/>
    </source>
</evidence>
<dbReference type="OrthoDB" id="9814777at2"/>
<reference evidence="2 3" key="1">
    <citation type="submission" date="2017-07" db="EMBL/GenBank/DDBJ databases">
        <title>Amycolatopsis alba DSM 44262 Genome sequencing and assembly.</title>
        <authorList>
            <person name="Kaur N."/>
            <person name="Mayilraj S."/>
        </authorList>
    </citation>
    <scope>NUCLEOTIDE SEQUENCE [LARGE SCALE GENOMIC DNA]</scope>
    <source>
        <strain evidence="2 3">DSM 44262</strain>
    </source>
</reference>
<dbReference type="EMBL" id="NMQU01000198">
    <property type="protein sequence ID" value="OXM42490.1"/>
    <property type="molecule type" value="Genomic_DNA"/>
</dbReference>
<dbReference type="GO" id="GO:0005506">
    <property type="term" value="F:iron ion binding"/>
    <property type="evidence" value="ECO:0007669"/>
    <property type="project" value="UniProtKB-ARBA"/>
</dbReference>
<comment type="caution">
    <text evidence="2">The sequence shown here is derived from an EMBL/GenBank/DDBJ whole genome shotgun (WGS) entry which is preliminary data.</text>
</comment>
<dbReference type="PANTHER" id="PTHR20883">
    <property type="entry name" value="PHYTANOYL-COA DIOXYGENASE DOMAIN CONTAINING 1"/>
    <property type="match status" value="1"/>
</dbReference>
<evidence type="ECO:0000256" key="1">
    <source>
        <dbReference type="SAM" id="MobiDB-lite"/>
    </source>
</evidence>
<dbReference type="SUPFAM" id="SSF51197">
    <property type="entry name" value="Clavaminate synthase-like"/>
    <property type="match status" value="1"/>
</dbReference>
<feature type="region of interest" description="Disordered" evidence="1">
    <location>
        <begin position="89"/>
        <end position="116"/>
    </location>
</feature>
<dbReference type="GO" id="GO:0016706">
    <property type="term" value="F:2-oxoglutarate-dependent dioxygenase activity"/>
    <property type="evidence" value="ECO:0007669"/>
    <property type="project" value="UniProtKB-ARBA"/>
</dbReference>
<dbReference type="Pfam" id="PF05721">
    <property type="entry name" value="PhyH"/>
    <property type="match status" value="1"/>
</dbReference>
<dbReference type="Proteomes" id="UP000215563">
    <property type="component" value="Unassembled WGS sequence"/>
</dbReference>
<dbReference type="InterPro" id="IPR008775">
    <property type="entry name" value="Phytyl_CoA_dOase-like"/>
</dbReference>